<dbReference type="Gene3D" id="3.30.390.50">
    <property type="entry name" value="CO dehydrogenase flavoprotein, C-terminal domain"/>
    <property type="match status" value="1"/>
</dbReference>
<dbReference type="NCBIfam" id="TIGR00545">
    <property type="entry name" value="lipoyltrans"/>
    <property type="match status" value="1"/>
</dbReference>
<comment type="caution">
    <text evidence="9">The sequence shown here is derived from an EMBL/GenBank/DDBJ whole genome shotgun (WGS) entry which is preliminary data.</text>
</comment>
<dbReference type="InterPro" id="IPR004562">
    <property type="entry name" value="LipoylTrfase_LipoateP_Ligase"/>
</dbReference>
<dbReference type="InterPro" id="IPR045864">
    <property type="entry name" value="aa-tRNA-synth_II/BPL/LPL"/>
</dbReference>
<dbReference type="FunFam" id="3.30.930.10:FF:000072">
    <property type="entry name" value="Lipoate--protein ligase"/>
    <property type="match status" value="1"/>
</dbReference>
<dbReference type="SUPFAM" id="SSF82649">
    <property type="entry name" value="SufE/NifU"/>
    <property type="match status" value="1"/>
</dbReference>
<sequence length="330" mass="38711">MLYIKNDKINPHYNLALEEYALKYLNIEEDILILWQNEPSVIIGRNQNTIEEINPQYIKDNDINVVRRLSGGGAVYHDLGNLNFTFITKNDKSNVNNYKKFTQPVIDALKKLGVNAEFHGRNDIVVDGKKISGNAQYFYKDKMLHHGTILFNSTLEDIVNVLMVNNEKIKSKGIKSIRSRVTNIYPYLEEKISIDEFKDILLKFILDTNDISSQEYKLEEKDLNKINELMDDRYKKWEWNFGESPEFNIQKTKRYEAGSLDIRLTVKDGNIKECKIYGDFFGDKDVSNLEKEFINKKYDEEFIKATLDEIELNEFFYGIEKQDLIDCLFN</sequence>
<dbReference type="InterPro" id="IPR004143">
    <property type="entry name" value="BPL_LPL_catalytic"/>
</dbReference>
<dbReference type="PANTHER" id="PTHR12561:SF3">
    <property type="entry name" value="LIPOYLTRANSFERASE 1, MITOCHONDRIAL"/>
    <property type="match status" value="1"/>
</dbReference>
<gene>
    <name evidence="9" type="ORF">GOQ27_04460</name>
</gene>
<evidence type="ECO:0000256" key="1">
    <source>
        <dbReference type="ARBA" id="ARBA00005085"/>
    </source>
</evidence>
<feature type="domain" description="BPL/LPL catalytic" evidence="8">
    <location>
        <begin position="26"/>
        <end position="213"/>
    </location>
</feature>
<dbReference type="GO" id="GO:0009249">
    <property type="term" value="P:protein lipoylation"/>
    <property type="evidence" value="ECO:0007669"/>
    <property type="project" value="InterPro"/>
</dbReference>
<name>A0A942UVK6_9FIRM</name>
<evidence type="ECO:0000313" key="9">
    <source>
        <dbReference type="EMBL" id="MBS4537701.1"/>
    </source>
</evidence>
<dbReference type="GO" id="GO:0005524">
    <property type="term" value="F:ATP binding"/>
    <property type="evidence" value="ECO:0007669"/>
    <property type="project" value="UniProtKB-KW"/>
</dbReference>
<proteinExistence type="predicted"/>
<dbReference type="RefSeq" id="WP_203365632.1">
    <property type="nucleotide sequence ID" value="NZ_WSFT01000021.1"/>
</dbReference>
<protein>
    <recommendedName>
        <fullName evidence="3">lipoate--protein ligase</fullName>
        <ecNumber evidence="3">6.3.1.20</ecNumber>
    </recommendedName>
</protein>
<dbReference type="Pfam" id="PF10437">
    <property type="entry name" value="Lip_prot_lig_C"/>
    <property type="match status" value="1"/>
</dbReference>
<comment type="catalytic activity">
    <reaction evidence="7">
        <text>L-lysyl-[lipoyl-carrier protein] + (R)-lipoate + ATP = N(6)-[(R)-lipoyl]-L-lysyl-[lipoyl-carrier protein] + AMP + diphosphate + H(+)</text>
        <dbReference type="Rhea" id="RHEA:49288"/>
        <dbReference type="Rhea" id="RHEA-COMP:10500"/>
        <dbReference type="Rhea" id="RHEA-COMP:10502"/>
        <dbReference type="ChEBI" id="CHEBI:15378"/>
        <dbReference type="ChEBI" id="CHEBI:29969"/>
        <dbReference type="ChEBI" id="CHEBI:30616"/>
        <dbReference type="ChEBI" id="CHEBI:33019"/>
        <dbReference type="ChEBI" id="CHEBI:83088"/>
        <dbReference type="ChEBI" id="CHEBI:83099"/>
        <dbReference type="ChEBI" id="CHEBI:456215"/>
        <dbReference type="EC" id="6.3.1.20"/>
    </reaction>
</comment>
<keyword evidence="6" id="KW-0067">ATP-binding</keyword>
<evidence type="ECO:0000259" key="8">
    <source>
        <dbReference type="PROSITE" id="PS51733"/>
    </source>
</evidence>
<dbReference type="Pfam" id="PF21948">
    <property type="entry name" value="LplA-B_cat"/>
    <property type="match status" value="1"/>
</dbReference>
<dbReference type="GO" id="GO:0005737">
    <property type="term" value="C:cytoplasm"/>
    <property type="evidence" value="ECO:0007669"/>
    <property type="project" value="TreeGrafter"/>
</dbReference>
<evidence type="ECO:0000313" key="10">
    <source>
        <dbReference type="Proteomes" id="UP000724672"/>
    </source>
</evidence>
<dbReference type="Gene3D" id="3.30.930.10">
    <property type="entry name" value="Bira Bifunctional Protein, Domain 2"/>
    <property type="match status" value="1"/>
</dbReference>
<organism evidence="9 10">
    <name type="scientific">Anaeromonas frigoriresistens</name>
    <dbReference type="NCBI Taxonomy" id="2683708"/>
    <lineage>
        <taxon>Bacteria</taxon>
        <taxon>Bacillati</taxon>
        <taxon>Bacillota</taxon>
        <taxon>Tissierellia</taxon>
        <taxon>Tissierellales</taxon>
        <taxon>Thermohalobacteraceae</taxon>
        <taxon>Anaeromonas</taxon>
    </lineage>
</organism>
<evidence type="ECO:0000256" key="6">
    <source>
        <dbReference type="ARBA" id="ARBA00022840"/>
    </source>
</evidence>
<dbReference type="GO" id="GO:0017118">
    <property type="term" value="F:lipoyltransferase activity"/>
    <property type="evidence" value="ECO:0007669"/>
    <property type="project" value="TreeGrafter"/>
</dbReference>
<comment type="pathway">
    <text evidence="1">Protein modification; protein lipoylation via exogenous pathway; protein N(6)-(lipoyl)lysine from lipoate: step 2/2.</text>
</comment>
<keyword evidence="5" id="KW-0547">Nucleotide-binding</keyword>
<evidence type="ECO:0000256" key="5">
    <source>
        <dbReference type="ARBA" id="ARBA00022741"/>
    </source>
</evidence>
<dbReference type="PANTHER" id="PTHR12561">
    <property type="entry name" value="LIPOATE-PROTEIN LIGASE"/>
    <property type="match status" value="1"/>
</dbReference>
<keyword evidence="10" id="KW-1185">Reference proteome</keyword>
<dbReference type="CDD" id="cd16443">
    <property type="entry name" value="LplA"/>
    <property type="match status" value="1"/>
</dbReference>
<dbReference type="PROSITE" id="PS51733">
    <property type="entry name" value="BPL_LPL_CATALYTIC"/>
    <property type="match status" value="1"/>
</dbReference>
<dbReference type="AlphaFoldDB" id="A0A942UVK6"/>
<dbReference type="EMBL" id="WSFT01000021">
    <property type="protein sequence ID" value="MBS4537701.1"/>
    <property type="molecule type" value="Genomic_DNA"/>
</dbReference>
<evidence type="ECO:0000256" key="4">
    <source>
        <dbReference type="ARBA" id="ARBA00022598"/>
    </source>
</evidence>
<comment type="pathway">
    <text evidence="2">Protein modification; protein lipoylation via exogenous pathway; protein N(6)-(lipoyl)lysine from lipoate: step 1/2.</text>
</comment>
<dbReference type="GO" id="GO:0016979">
    <property type="term" value="F:lipoate-protein ligase activity"/>
    <property type="evidence" value="ECO:0007669"/>
    <property type="project" value="UniProtKB-EC"/>
</dbReference>
<accession>A0A942UVK6</accession>
<dbReference type="Proteomes" id="UP000724672">
    <property type="component" value="Unassembled WGS sequence"/>
</dbReference>
<dbReference type="InterPro" id="IPR019491">
    <property type="entry name" value="Lipoate_protein_ligase_C"/>
</dbReference>
<evidence type="ECO:0000256" key="3">
    <source>
        <dbReference type="ARBA" id="ARBA00012367"/>
    </source>
</evidence>
<reference evidence="9" key="1">
    <citation type="submission" date="2019-12" db="EMBL/GenBank/DDBJ databases">
        <title>Clostridiaceae gen. nov. sp. nov., isolated from sediment in Xinjiang, China.</title>
        <authorList>
            <person name="Zhang R."/>
        </authorList>
    </citation>
    <scope>NUCLEOTIDE SEQUENCE</scope>
    <source>
        <strain evidence="9">D2Q-11</strain>
    </source>
</reference>
<keyword evidence="4 9" id="KW-0436">Ligase</keyword>
<evidence type="ECO:0000256" key="2">
    <source>
        <dbReference type="ARBA" id="ARBA00005124"/>
    </source>
</evidence>
<evidence type="ECO:0000256" key="7">
    <source>
        <dbReference type="ARBA" id="ARBA00048037"/>
    </source>
</evidence>
<dbReference type="EC" id="6.3.1.20" evidence="3"/>
<dbReference type="SUPFAM" id="SSF55681">
    <property type="entry name" value="Class II aaRS and biotin synthetases"/>
    <property type="match status" value="1"/>
</dbReference>